<feature type="domain" description="Beta-galactosidase trimerisation" evidence="8">
    <location>
        <begin position="407"/>
        <end position="608"/>
    </location>
</feature>
<dbReference type="InterPro" id="IPR013738">
    <property type="entry name" value="Beta_galactosidase_Trimer"/>
</dbReference>
<evidence type="ECO:0000259" key="9">
    <source>
        <dbReference type="Pfam" id="PF08533"/>
    </source>
</evidence>
<evidence type="ECO:0000256" key="1">
    <source>
        <dbReference type="ARBA" id="ARBA00001412"/>
    </source>
</evidence>
<accession>A0ABW4BK79</accession>
<organism evidence="10 11">
    <name type="scientific">Lapidilactobacillus gannanensis</name>
    <dbReference type="NCBI Taxonomy" id="2486002"/>
    <lineage>
        <taxon>Bacteria</taxon>
        <taxon>Bacillati</taxon>
        <taxon>Bacillota</taxon>
        <taxon>Bacilli</taxon>
        <taxon>Lactobacillales</taxon>
        <taxon>Lactobacillaceae</taxon>
        <taxon>Lapidilactobacillus</taxon>
    </lineage>
</organism>
<evidence type="ECO:0000256" key="3">
    <source>
        <dbReference type="ARBA" id="ARBA00012756"/>
    </source>
</evidence>
<evidence type="ECO:0000259" key="7">
    <source>
        <dbReference type="Pfam" id="PF02449"/>
    </source>
</evidence>
<dbReference type="Pfam" id="PF08532">
    <property type="entry name" value="Glyco_hydro_42M"/>
    <property type="match status" value="1"/>
</dbReference>
<dbReference type="SUPFAM" id="SSF51445">
    <property type="entry name" value="(Trans)glycosidases"/>
    <property type="match status" value="1"/>
</dbReference>
<dbReference type="PANTHER" id="PTHR36447:SF1">
    <property type="entry name" value="BETA-GALACTOSIDASE GANA"/>
    <property type="match status" value="1"/>
</dbReference>
<dbReference type="InterPro" id="IPR013529">
    <property type="entry name" value="Glyco_hydro_42_N"/>
</dbReference>
<protein>
    <recommendedName>
        <fullName evidence="3 6">Beta-galactosidase</fullName>
        <shortName evidence="6">Beta-gal</shortName>
        <ecNumber evidence="3 6">3.2.1.23</ecNumber>
    </recommendedName>
</protein>
<comment type="similarity">
    <text evidence="2 6">Belongs to the glycosyl hydrolase 42 family.</text>
</comment>
<dbReference type="Pfam" id="PF08533">
    <property type="entry name" value="Glyco_hydro_42C"/>
    <property type="match status" value="1"/>
</dbReference>
<dbReference type="InterPro" id="IPR013780">
    <property type="entry name" value="Glyco_hydro_b"/>
</dbReference>
<dbReference type="RefSeq" id="WP_125650237.1">
    <property type="nucleotide sequence ID" value="NZ_JBHTOH010000020.1"/>
</dbReference>
<evidence type="ECO:0000313" key="10">
    <source>
        <dbReference type="EMBL" id="MFD1410634.1"/>
    </source>
</evidence>
<keyword evidence="4 6" id="KW-0378">Hydrolase</keyword>
<keyword evidence="5 6" id="KW-0326">Glycosidase</keyword>
<dbReference type="GO" id="GO:0004565">
    <property type="term" value="F:beta-galactosidase activity"/>
    <property type="evidence" value="ECO:0007669"/>
    <property type="project" value="UniProtKB-EC"/>
</dbReference>
<dbReference type="Pfam" id="PF02449">
    <property type="entry name" value="Glyco_hydro_42"/>
    <property type="match status" value="1"/>
</dbReference>
<dbReference type="InterPro" id="IPR017853">
    <property type="entry name" value="GH"/>
</dbReference>
<dbReference type="Proteomes" id="UP001597191">
    <property type="component" value="Unassembled WGS sequence"/>
</dbReference>
<feature type="domain" description="Glycoside hydrolase family 42 N-terminal" evidence="7">
    <location>
        <begin position="16"/>
        <end position="395"/>
    </location>
</feature>
<evidence type="ECO:0000259" key="8">
    <source>
        <dbReference type="Pfam" id="PF08532"/>
    </source>
</evidence>
<evidence type="ECO:0000313" key="11">
    <source>
        <dbReference type="Proteomes" id="UP001597191"/>
    </source>
</evidence>
<dbReference type="PANTHER" id="PTHR36447">
    <property type="entry name" value="BETA-GALACTOSIDASE GANA"/>
    <property type="match status" value="1"/>
</dbReference>
<gene>
    <name evidence="10" type="ORF">ACFQ4R_03265</name>
</gene>
<keyword evidence="11" id="KW-1185">Reference proteome</keyword>
<evidence type="ECO:0000256" key="4">
    <source>
        <dbReference type="ARBA" id="ARBA00022801"/>
    </source>
</evidence>
<dbReference type="EMBL" id="JBHTOH010000020">
    <property type="protein sequence ID" value="MFD1410634.1"/>
    <property type="molecule type" value="Genomic_DNA"/>
</dbReference>
<reference evidence="11" key="1">
    <citation type="journal article" date="2019" name="Int. J. Syst. Evol. Microbiol.">
        <title>The Global Catalogue of Microorganisms (GCM) 10K type strain sequencing project: providing services to taxonomists for standard genome sequencing and annotation.</title>
        <authorList>
            <consortium name="The Broad Institute Genomics Platform"/>
            <consortium name="The Broad Institute Genome Sequencing Center for Infectious Disease"/>
            <person name="Wu L."/>
            <person name="Ma J."/>
        </authorList>
    </citation>
    <scope>NUCLEOTIDE SEQUENCE [LARGE SCALE GENOMIC DNA]</scope>
    <source>
        <strain evidence="11">CCM 8937</strain>
    </source>
</reference>
<dbReference type="PIRSF" id="PIRSF001084">
    <property type="entry name" value="B-galactosidase"/>
    <property type="match status" value="1"/>
</dbReference>
<comment type="caution">
    <text evidence="10">The sequence shown here is derived from an EMBL/GenBank/DDBJ whole genome shotgun (WGS) entry which is preliminary data.</text>
</comment>
<dbReference type="EC" id="3.2.1.23" evidence="3 6"/>
<evidence type="ECO:0000256" key="5">
    <source>
        <dbReference type="ARBA" id="ARBA00023295"/>
    </source>
</evidence>
<dbReference type="Gene3D" id="3.20.20.80">
    <property type="entry name" value="Glycosidases"/>
    <property type="match status" value="1"/>
</dbReference>
<feature type="domain" description="Beta-galactosidase C-terminal" evidence="9">
    <location>
        <begin position="625"/>
        <end position="682"/>
    </location>
</feature>
<dbReference type="CDD" id="cd03143">
    <property type="entry name" value="A4_beta-galactosidase_middle_domain"/>
    <property type="match status" value="1"/>
</dbReference>
<dbReference type="InterPro" id="IPR003476">
    <property type="entry name" value="Glyco_hydro_42"/>
</dbReference>
<dbReference type="SUPFAM" id="SSF52317">
    <property type="entry name" value="Class I glutamine amidotransferase-like"/>
    <property type="match status" value="1"/>
</dbReference>
<sequence length="682" mass="78514">MTEPKLAISELLHGGDYNPDQWLDYPGVIDQDFKLMKTAQANTVTVGVFSWGSLEPSEGQYNFGWLDNIFDRVEVQHGHVILATPSGAKPRWLAEKYPEVLRTDEFGHKLLYGGRHNHCFTSPVYREKVQQINRLLAERYGQRESLILWHISNELGGECHCELCQAAFRQWLQHKYQTLAALNAAWWTTFWGHQITSWEQVHSPSPLGDTNLKGLNIDWRRFVTDQTIDYFEDEVQPLRELTSNIPITTNFMTDTADMIPFHGLDYRKFAEHLDVISWDSYPAWANDYETTAELGMKVALINDYYRSLKQQNFLIMESSPSRVNWHPDNRAKRPGMHQLASLQNIAGGSDSMLYFQWRQSRGASEMFHGSVIEHRGGDQTRTFKEVAEVGQDLANLQEIIGSQPVKAKVAIIFDFDNMCALDDAEAYSQTTKKYWQTIQQQYTYFWRHDIPVDVISPADKLDDYQVVIDPMHFMMATEFADKLAAYVKNGGHLVGTYISGVVNESALAHLNNAPQSFETVYGIQPIETDVMYPSQRNTIVWGDKKYQVYDYAERIERTTAQELACYQSDFYQNSSAITINQFGTGQAYYLACRTEQKFLNQFYDYLAHLLDLFPDKSIVKNSADISIQIRQKDQTQYIFVMNFSDQKKNIELVEALPNILTGKIISAGNYELEPYSVLVLRK</sequence>
<dbReference type="Gene3D" id="3.40.50.880">
    <property type="match status" value="1"/>
</dbReference>
<evidence type="ECO:0000256" key="2">
    <source>
        <dbReference type="ARBA" id="ARBA00005940"/>
    </source>
</evidence>
<dbReference type="Gene3D" id="2.60.40.1180">
    <property type="entry name" value="Golgi alpha-mannosidase II"/>
    <property type="match status" value="1"/>
</dbReference>
<evidence type="ECO:0000256" key="6">
    <source>
        <dbReference type="PIRNR" id="PIRNR001084"/>
    </source>
</evidence>
<dbReference type="InterPro" id="IPR013739">
    <property type="entry name" value="Beta_galactosidase_C"/>
</dbReference>
<dbReference type="InterPro" id="IPR029062">
    <property type="entry name" value="Class_I_gatase-like"/>
</dbReference>
<comment type="catalytic activity">
    <reaction evidence="1 6">
        <text>Hydrolysis of terminal non-reducing beta-D-galactose residues in beta-D-galactosides.</text>
        <dbReference type="EC" id="3.2.1.23"/>
    </reaction>
</comment>
<proteinExistence type="inferred from homology"/>
<name>A0ABW4BK79_9LACO</name>